<name>A0A1H3X003_9EURY</name>
<dbReference type="OrthoDB" id="351348at2157"/>
<dbReference type="RefSeq" id="WP_143025241.1">
    <property type="nucleotide sequence ID" value="NZ_FNQT01000001.1"/>
</dbReference>
<keyword evidence="4" id="KW-1185">Reference proteome</keyword>
<dbReference type="STRING" id="555874.SAMN04488065_1269"/>
<keyword evidence="2" id="KW-0472">Membrane</keyword>
<reference evidence="3 4" key="1">
    <citation type="submission" date="2016-10" db="EMBL/GenBank/DDBJ databases">
        <authorList>
            <person name="de Groot N.N."/>
        </authorList>
    </citation>
    <scope>NUCLEOTIDE SEQUENCE [LARGE SCALE GENOMIC DNA]</scope>
    <source>
        <strain evidence="3 4">CGMCC 1.8712</strain>
    </source>
</reference>
<accession>A0A1H3X003</accession>
<proteinExistence type="predicted"/>
<evidence type="ECO:0000313" key="3">
    <source>
        <dbReference type="EMBL" id="SDZ92775.1"/>
    </source>
</evidence>
<organism evidence="3 4">
    <name type="scientific">Haloplanus vescus</name>
    <dbReference type="NCBI Taxonomy" id="555874"/>
    <lineage>
        <taxon>Archaea</taxon>
        <taxon>Methanobacteriati</taxon>
        <taxon>Methanobacteriota</taxon>
        <taxon>Stenosarchaea group</taxon>
        <taxon>Halobacteria</taxon>
        <taxon>Halobacteriales</taxon>
        <taxon>Haloferacaceae</taxon>
        <taxon>Haloplanus</taxon>
    </lineage>
</organism>
<protein>
    <submittedName>
        <fullName evidence="3">Uncharacterized protein</fullName>
    </submittedName>
</protein>
<evidence type="ECO:0000313" key="4">
    <source>
        <dbReference type="Proteomes" id="UP000236755"/>
    </source>
</evidence>
<dbReference type="Proteomes" id="UP000236755">
    <property type="component" value="Unassembled WGS sequence"/>
</dbReference>
<evidence type="ECO:0000256" key="1">
    <source>
        <dbReference type="SAM" id="MobiDB-lite"/>
    </source>
</evidence>
<feature type="transmembrane region" description="Helical" evidence="2">
    <location>
        <begin position="58"/>
        <end position="75"/>
    </location>
</feature>
<gene>
    <name evidence="3" type="ORF">SAMN04488065_1269</name>
</gene>
<evidence type="ECO:0000256" key="2">
    <source>
        <dbReference type="SAM" id="Phobius"/>
    </source>
</evidence>
<dbReference type="EMBL" id="FNQT01000001">
    <property type="protein sequence ID" value="SDZ92775.1"/>
    <property type="molecule type" value="Genomic_DNA"/>
</dbReference>
<dbReference type="AlphaFoldDB" id="A0A1H3X003"/>
<sequence length="280" mass="31399">MNDSGSNNPQSILRFISIRWVELLGFIFLIAIAIDHGIYAGDKFINSVTTWASENNGLASVILSTGLLFAYLLQFRSQDRQRVLMEQQKQIMNAGYTPLIGVIQQDLEDHSTNPKTSETESLKLTIVNRGNSLATDLEVHFLITYDAHNQRYTNHSGPLRRTEDGVWWNSGSGGSLSPEESEVEFHIPVEVTDTKCSQNEPTDIADAINDIFDSGNSIDEIEIATQLRYQDAKGNQKEIDLTIYTIQSPNGDIELKLSSAADERPVRESKYSDEVDRIRT</sequence>
<feature type="transmembrane region" description="Helical" evidence="2">
    <location>
        <begin position="20"/>
        <end position="38"/>
    </location>
</feature>
<keyword evidence="2" id="KW-0812">Transmembrane</keyword>
<feature type="region of interest" description="Disordered" evidence="1">
    <location>
        <begin position="257"/>
        <end position="280"/>
    </location>
</feature>
<feature type="compositionally biased region" description="Basic and acidic residues" evidence="1">
    <location>
        <begin position="261"/>
        <end position="280"/>
    </location>
</feature>
<keyword evidence="2" id="KW-1133">Transmembrane helix</keyword>